<evidence type="ECO:0008006" key="3">
    <source>
        <dbReference type="Google" id="ProtNLM"/>
    </source>
</evidence>
<dbReference type="EMBL" id="CP133623">
    <property type="protein sequence ID" value="WMV58923.1"/>
    <property type="molecule type" value="Genomic_DNA"/>
</dbReference>
<dbReference type="AlphaFoldDB" id="A0AAF1A2S5"/>
<proteinExistence type="predicted"/>
<dbReference type="PANTHER" id="PTHR37984">
    <property type="entry name" value="PROTEIN CBG26694"/>
    <property type="match status" value="1"/>
</dbReference>
<dbReference type="FunFam" id="3.30.70.270:FF:000020">
    <property type="entry name" value="Transposon Tf2-6 polyprotein-like Protein"/>
    <property type="match status" value="1"/>
</dbReference>
<dbReference type="PANTHER" id="PTHR37984:SF5">
    <property type="entry name" value="PROTEIN NYNRIN-LIKE"/>
    <property type="match status" value="1"/>
</dbReference>
<dbReference type="SUPFAM" id="SSF56672">
    <property type="entry name" value="DNA/RNA polymerases"/>
    <property type="match status" value="1"/>
</dbReference>
<dbReference type="InterPro" id="IPR043502">
    <property type="entry name" value="DNA/RNA_pol_sf"/>
</dbReference>
<gene>
    <name evidence="1" type="ORF">MTR67_052308</name>
</gene>
<evidence type="ECO:0000313" key="1">
    <source>
        <dbReference type="EMBL" id="WMV58923.1"/>
    </source>
</evidence>
<dbReference type="InterPro" id="IPR043128">
    <property type="entry name" value="Rev_trsase/Diguanyl_cyclase"/>
</dbReference>
<protein>
    <recommendedName>
        <fullName evidence="3">Mitochondrial protein</fullName>
    </recommendedName>
</protein>
<dbReference type="InterPro" id="IPR050951">
    <property type="entry name" value="Retrovirus_Pol_polyprotein"/>
</dbReference>
<dbReference type="Gene3D" id="3.10.10.10">
    <property type="entry name" value="HIV Type 1 Reverse Transcriptase, subunit A, domain 1"/>
    <property type="match status" value="1"/>
</dbReference>
<dbReference type="Proteomes" id="UP001234989">
    <property type="component" value="Chromosome 12"/>
</dbReference>
<name>A0AAF1A2S5_SOLVR</name>
<sequence length="191" mass="21811">MGYPVLFIRKKDYSLYSCIDYQQLNKVTVKNKYPLPMIDDLSDQLQGAKFSKSEFLLRSVAFLGHIVSSKGIEVDPKKMDAVKSLTRPLSPSDIRSFLGLAGYYKRFVEGFSYIASPLTSLTKKKAKFIWSEAFEKSFQELKDKLTSAPVLTLPEGYMPQKSNQSQPKFILRKFHIQPLFPKNTQNNNALP</sequence>
<evidence type="ECO:0000313" key="2">
    <source>
        <dbReference type="Proteomes" id="UP001234989"/>
    </source>
</evidence>
<organism evidence="1 2">
    <name type="scientific">Solanum verrucosum</name>
    <dbReference type="NCBI Taxonomy" id="315347"/>
    <lineage>
        <taxon>Eukaryota</taxon>
        <taxon>Viridiplantae</taxon>
        <taxon>Streptophyta</taxon>
        <taxon>Embryophyta</taxon>
        <taxon>Tracheophyta</taxon>
        <taxon>Spermatophyta</taxon>
        <taxon>Magnoliopsida</taxon>
        <taxon>eudicotyledons</taxon>
        <taxon>Gunneridae</taxon>
        <taxon>Pentapetalae</taxon>
        <taxon>asterids</taxon>
        <taxon>lamiids</taxon>
        <taxon>Solanales</taxon>
        <taxon>Solanaceae</taxon>
        <taxon>Solanoideae</taxon>
        <taxon>Solaneae</taxon>
        <taxon>Solanum</taxon>
    </lineage>
</organism>
<accession>A0AAF1A2S5</accession>
<dbReference type="Gene3D" id="3.30.70.270">
    <property type="match status" value="2"/>
</dbReference>
<keyword evidence="2" id="KW-1185">Reference proteome</keyword>
<reference evidence="1" key="1">
    <citation type="submission" date="2023-08" db="EMBL/GenBank/DDBJ databases">
        <title>A de novo genome assembly of Solanum verrucosum Schlechtendal, a Mexican diploid species geographically isolated from the other diploid A-genome species in potato relatives.</title>
        <authorList>
            <person name="Hosaka K."/>
        </authorList>
    </citation>
    <scope>NUCLEOTIDE SEQUENCE</scope>
    <source>
        <tissue evidence="1">Young leaves</tissue>
    </source>
</reference>